<reference evidence="1 2" key="1">
    <citation type="journal article" date="2024" name="G3 (Bethesda)">
        <title>Genome assembly of Hibiscus sabdariffa L. provides insights into metabolisms of medicinal natural products.</title>
        <authorList>
            <person name="Kim T."/>
        </authorList>
    </citation>
    <scope>NUCLEOTIDE SEQUENCE [LARGE SCALE GENOMIC DNA]</scope>
    <source>
        <strain evidence="1">TK-2024</strain>
        <tissue evidence="1">Old leaves</tissue>
    </source>
</reference>
<comment type="caution">
    <text evidence="1">The sequence shown here is derived from an EMBL/GenBank/DDBJ whole genome shotgun (WGS) entry which is preliminary data.</text>
</comment>
<dbReference type="EMBL" id="JBBPBN010000012">
    <property type="protein sequence ID" value="KAK9028378.1"/>
    <property type="molecule type" value="Genomic_DNA"/>
</dbReference>
<dbReference type="Proteomes" id="UP001396334">
    <property type="component" value="Unassembled WGS sequence"/>
</dbReference>
<name>A0ABR2SSW9_9ROSI</name>
<keyword evidence="2" id="KW-1185">Reference proteome</keyword>
<sequence length="96" mass="10138">MLLFPPCISDGSICVDSDHPPENLAPPTDLGSVFATDTPRNGLVVTMVEGFVIEQFPSLERLASPLSETGLQLANRGKADHVIFDVVGDGGMEIGD</sequence>
<accession>A0ABR2SSW9</accession>
<proteinExistence type="predicted"/>
<evidence type="ECO:0000313" key="1">
    <source>
        <dbReference type="EMBL" id="KAK9028378.1"/>
    </source>
</evidence>
<gene>
    <name evidence="1" type="ORF">V6N11_068185</name>
</gene>
<evidence type="ECO:0000313" key="2">
    <source>
        <dbReference type="Proteomes" id="UP001396334"/>
    </source>
</evidence>
<organism evidence="1 2">
    <name type="scientific">Hibiscus sabdariffa</name>
    <name type="common">roselle</name>
    <dbReference type="NCBI Taxonomy" id="183260"/>
    <lineage>
        <taxon>Eukaryota</taxon>
        <taxon>Viridiplantae</taxon>
        <taxon>Streptophyta</taxon>
        <taxon>Embryophyta</taxon>
        <taxon>Tracheophyta</taxon>
        <taxon>Spermatophyta</taxon>
        <taxon>Magnoliopsida</taxon>
        <taxon>eudicotyledons</taxon>
        <taxon>Gunneridae</taxon>
        <taxon>Pentapetalae</taxon>
        <taxon>rosids</taxon>
        <taxon>malvids</taxon>
        <taxon>Malvales</taxon>
        <taxon>Malvaceae</taxon>
        <taxon>Malvoideae</taxon>
        <taxon>Hibiscus</taxon>
    </lineage>
</organism>
<protein>
    <submittedName>
        <fullName evidence="1">Uncharacterized protein</fullName>
    </submittedName>
</protein>